<dbReference type="PROSITE" id="PS50088">
    <property type="entry name" value="ANK_REPEAT"/>
    <property type="match status" value="2"/>
</dbReference>
<dbReference type="SUPFAM" id="SSF54160">
    <property type="entry name" value="Chromo domain-like"/>
    <property type="match status" value="1"/>
</dbReference>
<comment type="subcellular location">
    <subcellularLocation>
        <location evidence="1">Nucleus</location>
    </subcellularLocation>
</comment>
<feature type="domain" description="Chromo" evidence="7">
    <location>
        <begin position="22"/>
        <end position="81"/>
    </location>
</feature>
<dbReference type="PROSITE" id="PS50297">
    <property type="entry name" value="ANK_REP_REGION"/>
    <property type="match status" value="1"/>
</dbReference>
<dbReference type="InterPro" id="IPR023780">
    <property type="entry name" value="Chromo_domain"/>
</dbReference>
<dbReference type="CDD" id="cd18633">
    <property type="entry name" value="CD_MMP8"/>
    <property type="match status" value="1"/>
</dbReference>
<feature type="repeat" description="ANK" evidence="5">
    <location>
        <begin position="651"/>
        <end position="683"/>
    </location>
</feature>
<keyword evidence="3 5" id="KW-0040">ANK repeat</keyword>
<feature type="compositionally biased region" description="Basic and acidic residues" evidence="6">
    <location>
        <begin position="170"/>
        <end position="184"/>
    </location>
</feature>
<dbReference type="Gene3D" id="1.25.40.20">
    <property type="entry name" value="Ankyrin repeat-containing domain"/>
    <property type="match status" value="1"/>
</dbReference>
<dbReference type="SUPFAM" id="SSF48403">
    <property type="entry name" value="Ankyrin repeat"/>
    <property type="match status" value="1"/>
</dbReference>
<gene>
    <name evidence="8" type="ORF">P4O66_007924</name>
</gene>
<evidence type="ECO:0000256" key="4">
    <source>
        <dbReference type="ARBA" id="ARBA00023242"/>
    </source>
</evidence>
<keyword evidence="2" id="KW-0677">Repeat</keyword>
<feature type="compositionally biased region" description="Low complexity" evidence="6">
    <location>
        <begin position="363"/>
        <end position="375"/>
    </location>
</feature>
<evidence type="ECO:0000256" key="3">
    <source>
        <dbReference type="ARBA" id="ARBA00023043"/>
    </source>
</evidence>
<dbReference type="InterPro" id="IPR036770">
    <property type="entry name" value="Ankyrin_rpt-contain_sf"/>
</dbReference>
<evidence type="ECO:0000259" key="7">
    <source>
        <dbReference type="PROSITE" id="PS50013"/>
    </source>
</evidence>
<feature type="compositionally biased region" description="Basic and acidic residues" evidence="6">
    <location>
        <begin position="444"/>
        <end position="456"/>
    </location>
</feature>
<dbReference type="EMBL" id="JAROKS010000013">
    <property type="protein sequence ID" value="KAK1797630.1"/>
    <property type="molecule type" value="Genomic_DNA"/>
</dbReference>
<accession>A0AAD8ZHG9</accession>
<feature type="compositionally biased region" description="Basic and acidic residues" evidence="6">
    <location>
        <begin position="225"/>
        <end position="248"/>
    </location>
</feature>
<feature type="compositionally biased region" description="Basic and acidic residues" evidence="6">
    <location>
        <begin position="266"/>
        <end position="285"/>
    </location>
</feature>
<dbReference type="SMART" id="SM00248">
    <property type="entry name" value="ANK"/>
    <property type="match status" value="3"/>
</dbReference>
<feature type="compositionally biased region" description="Basic and acidic residues" evidence="6">
    <location>
        <begin position="205"/>
        <end position="218"/>
    </location>
</feature>
<feature type="compositionally biased region" description="Basic and acidic residues" evidence="6">
    <location>
        <begin position="74"/>
        <end position="83"/>
    </location>
</feature>
<feature type="region of interest" description="Disordered" evidence="6">
    <location>
        <begin position="74"/>
        <end position="566"/>
    </location>
</feature>
<dbReference type="InterPro" id="IPR000953">
    <property type="entry name" value="Chromo/chromo_shadow_dom"/>
</dbReference>
<dbReference type="Pfam" id="PF12796">
    <property type="entry name" value="Ank_2"/>
    <property type="match status" value="2"/>
</dbReference>
<name>A0AAD8ZHG9_9TELE</name>
<evidence type="ECO:0000313" key="9">
    <source>
        <dbReference type="Proteomes" id="UP001239994"/>
    </source>
</evidence>
<evidence type="ECO:0000256" key="6">
    <source>
        <dbReference type="SAM" id="MobiDB-lite"/>
    </source>
</evidence>
<dbReference type="InterPro" id="IPR016197">
    <property type="entry name" value="Chromo-like_dom_sf"/>
</dbReference>
<dbReference type="InterPro" id="IPR050889">
    <property type="entry name" value="Dendritic_Spine_Reg/Scaffold"/>
</dbReference>
<dbReference type="PROSITE" id="PS50013">
    <property type="entry name" value="CHROMO_2"/>
    <property type="match status" value="1"/>
</dbReference>
<feature type="compositionally biased region" description="Basic residues" evidence="6">
    <location>
        <begin position="136"/>
        <end position="145"/>
    </location>
</feature>
<dbReference type="AlphaFoldDB" id="A0AAD8ZHG9"/>
<proteinExistence type="predicted"/>
<sequence length="1007" mass="112012">MASGVERAEPGDSEQDDAEDVYEVEKIIDMRVADGEVQYRVRWKNYSSDDDTWEPQAHLEDCSEVLLAYERSLAERKPKKDSGMKLPMKSDLFDANSESESDKERPKESPMMTMMMKKKKKKKKHAEESEDEKTAKDKKKKKKKEKWKDDKPLPAPESEEEDDRVPTPPPRKEKAVDTKKRVIETDDEDDDDGPAVAKKHKKEGKAKDAVRPKKEVKVKVKVKSKREVESSGEETDRSDTPSEPHADDGAAGDPNGGPARATAPKTAEKAPRGEPSKPKKSRPEPRTQGFRDPTQDKKVKKPDPPALPAPKESGPGKLRSLTSSKSGGKSSRSEDEPEPGDAARAKPRGKAQDAGLPPQRDTSVSSSSSSSVASAPPTKPREEEPREEGGERGGAPNNLFEKFLLTCEAKDRMPRKQAVHTTPKNSVKTDKKVKLTKESPGLKPDSDRTEKTKEGPRAGQSPVSMETDEKQEKGTTEPEKGDRSDEPASKTEEEQRRRKERLEEEERKKRERGARAEEVRPERRAAVEAVASPESTEDARWKERRRRRREDSESRLLVACDDNQDLQDALERSDKTPDRGPPSLNLGVELKLDWMTLEDFQKHLNGENENLSPLALTPAELREAVKTGNYLTVKRALSSKEDYNLDQEDSSGMSLSMLAAAGGQDDILRLLIKKGVKVNGRQKNGTTALMHAAEKPVTGHACRGKRRASSRLVSPPQNFLTTVAILLEAGSCLNAQTLGGETALMKACKRGNADVVRLLLECGADCNILSKHKNTALHFAKLSNNLMVYDLIKDHIETLLTVAEETIRAYFETRLALLEPVFPLACHRLCEGPDVSLEFNYKPPQQAPGEGSGVLLFIFHANFMSEITARLCGPCSVHAVILNDKFQLPIFLDSHFIYSFSPVQGTNKLFIRLAESPTAKVRERGLNFSLVPTESSCSEAPKPSQTPAQNPSPRVRESHFPNLRSLSQGRPSRRGTTRSVSVMVNHPERKAQRHYLLFIAISEAHTQ</sequence>
<dbReference type="PROSITE" id="PS00598">
    <property type="entry name" value="CHROMO_1"/>
    <property type="match status" value="1"/>
</dbReference>
<evidence type="ECO:0000256" key="2">
    <source>
        <dbReference type="ARBA" id="ARBA00022737"/>
    </source>
</evidence>
<feature type="compositionally biased region" description="Basic and acidic residues" evidence="6">
    <location>
        <begin position="379"/>
        <end position="391"/>
    </location>
</feature>
<feature type="region of interest" description="Disordered" evidence="6">
    <location>
        <begin position="932"/>
        <end position="980"/>
    </location>
</feature>
<dbReference type="GO" id="GO:0005634">
    <property type="term" value="C:nucleus"/>
    <property type="evidence" value="ECO:0007669"/>
    <property type="project" value="UniProtKB-SubCell"/>
</dbReference>
<organism evidence="8 9">
    <name type="scientific">Electrophorus voltai</name>
    <dbReference type="NCBI Taxonomy" id="2609070"/>
    <lineage>
        <taxon>Eukaryota</taxon>
        <taxon>Metazoa</taxon>
        <taxon>Chordata</taxon>
        <taxon>Craniata</taxon>
        <taxon>Vertebrata</taxon>
        <taxon>Euteleostomi</taxon>
        <taxon>Actinopterygii</taxon>
        <taxon>Neopterygii</taxon>
        <taxon>Teleostei</taxon>
        <taxon>Ostariophysi</taxon>
        <taxon>Gymnotiformes</taxon>
        <taxon>Gymnotoidei</taxon>
        <taxon>Gymnotidae</taxon>
        <taxon>Electrophorus</taxon>
    </lineage>
</organism>
<feature type="repeat" description="ANK" evidence="5">
    <location>
        <begin position="739"/>
        <end position="771"/>
    </location>
</feature>
<dbReference type="FunFam" id="2.40.50.40:FF:000022">
    <property type="entry name" value="M-phase phosphoprotein 8"/>
    <property type="match status" value="1"/>
</dbReference>
<dbReference type="Gene3D" id="2.40.50.40">
    <property type="match status" value="1"/>
</dbReference>
<feature type="region of interest" description="Disordered" evidence="6">
    <location>
        <begin position="1"/>
        <end position="20"/>
    </location>
</feature>
<dbReference type="PANTHER" id="PTHR24166">
    <property type="entry name" value="ROLLING PEBBLES, ISOFORM B"/>
    <property type="match status" value="1"/>
</dbReference>
<feature type="compositionally biased region" description="Low complexity" evidence="6">
    <location>
        <begin position="316"/>
        <end position="330"/>
    </location>
</feature>
<feature type="compositionally biased region" description="Acidic residues" evidence="6">
    <location>
        <begin position="11"/>
        <end position="20"/>
    </location>
</feature>
<feature type="compositionally biased region" description="Basic and acidic residues" evidence="6">
    <location>
        <begin position="427"/>
        <end position="437"/>
    </location>
</feature>
<keyword evidence="4" id="KW-0539">Nucleus</keyword>
<feature type="compositionally biased region" description="Low complexity" evidence="6">
    <location>
        <begin position="249"/>
        <end position="259"/>
    </location>
</feature>
<reference evidence="8" key="1">
    <citation type="submission" date="2023-03" db="EMBL/GenBank/DDBJ databases">
        <title>Electrophorus voltai genome.</title>
        <authorList>
            <person name="Bian C."/>
        </authorList>
    </citation>
    <scope>NUCLEOTIDE SEQUENCE</scope>
    <source>
        <strain evidence="8">CB-2022</strain>
        <tissue evidence="8">Muscle</tissue>
    </source>
</reference>
<dbReference type="InterPro" id="IPR002110">
    <property type="entry name" value="Ankyrin_rpt"/>
</dbReference>
<dbReference type="Proteomes" id="UP001239994">
    <property type="component" value="Unassembled WGS sequence"/>
</dbReference>
<dbReference type="InterPro" id="IPR023779">
    <property type="entry name" value="Chromodomain_CS"/>
</dbReference>
<keyword evidence="9" id="KW-1185">Reference proteome</keyword>
<feature type="compositionally biased region" description="Basic and acidic residues" evidence="6">
    <location>
        <begin position="293"/>
        <end position="303"/>
    </location>
</feature>
<dbReference type="PANTHER" id="PTHR24166:SF47">
    <property type="entry name" value="M-PHASE PHOSPHOPROTEIN 8"/>
    <property type="match status" value="1"/>
</dbReference>
<evidence type="ECO:0000313" key="8">
    <source>
        <dbReference type="EMBL" id="KAK1797630.1"/>
    </source>
</evidence>
<evidence type="ECO:0000256" key="5">
    <source>
        <dbReference type="PROSITE-ProRule" id="PRU00023"/>
    </source>
</evidence>
<protein>
    <recommendedName>
        <fullName evidence="7">Chromo domain-containing protein</fullName>
    </recommendedName>
</protein>
<feature type="compositionally biased region" description="Basic and acidic residues" evidence="6">
    <location>
        <begin position="1"/>
        <end position="10"/>
    </location>
</feature>
<feature type="compositionally biased region" description="Polar residues" evidence="6">
    <location>
        <begin position="932"/>
        <end position="952"/>
    </location>
</feature>
<evidence type="ECO:0000256" key="1">
    <source>
        <dbReference type="ARBA" id="ARBA00004123"/>
    </source>
</evidence>
<feature type="compositionally biased region" description="Basic and acidic residues" evidence="6">
    <location>
        <begin position="467"/>
        <end position="526"/>
    </location>
</feature>
<dbReference type="Pfam" id="PF00385">
    <property type="entry name" value="Chromo"/>
    <property type="match status" value="1"/>
</dbReference>
<comment type="caution">
    <text evidence="8">The sequence shown here is derived from an EMBL/GenBank/DDBJ whole genome shotgun (WGS) entry which is preliminary data.</text>
</comment>
<dbReference type="SMART" id="SM00298">
    <property type="entry name" value="CHROMO"/>
    <property type="match status" value="1"/>
</dbReference>